<gene>
    <name evidence="5" type="ORF">HUE87_03440</name>
</gene>
<dbReference type="Proteomes" id="UP000593836">
    <property type="component" value="Chromosome"/>
</dbReference>
<sequence>MYDVKKISKICSRFSALLIDDDEDARGEVESILTHLFSVVLVAKDGKEALEIYKRKRVDIIITDLNMPKMDGFELTQAVRKINQKQKIIVMSAHTEADIIVKAIKSGVDGYILKPINASQMFEAIEKTVVSLKIEKENSFYQEELENRVDNQAKELINQLEYDPITGLPNKQKLHLDFITSRFNDGILLNIDNFSHINCSYGYDNGDLLLKGVASFLKQITHHTIYKGIGDEFFIALESSSAEKSLKLAQEIKKKVYTKRFKIGSIHVRITFSIGIISINDNDISIPYSKAQLAIMDMRKVHKNVIGHYQPDSKTEQYQQKMHEWAHKTKLALDFDLLIPYYQPIINLATNEIEKYECLARIIEQEETIFPSYFIEAARIAGMVTDITRRMIEKSFKTFSTCNKEFSINITDDDFKEGYLVDYLLEHCEKHNIHPSQVALEVLENISDYDLQHANFQMEKLKNIGFKIAIDDFGADSSNFARVQKLQIDYLKIDGSFIKDIALNQNSMIIVKTIVFYAKHSGVNTIAEFVHDEETYKIIKELGIDYAQGYYISEPLKDIL</sequence>
<accession>A0A7S7RR44</accession>
<dbReference type="InterPro" id="IPR000160">
    <property type="entry name" value="GGDEF_dom"/>
</dbReference>
<keyword evidence="6" id="KW-1185">Reference proteome</keyword>
<feature type="modified residue" description="4-aspartylphosphate" evidence="1">
    <location>
        <position position="64"/>
    </location>
</feature>
<dbReference type="PANTHER" id="PTHR33121:SF71">
    <property type="entry name" value="OXYGEN SENSOR PROTEIN DOSP"/>
    <property type="match status" value="1"/>
</dbReference>
<feature type="domain" description="GGDEF" evidence="4">
    <location>
        <begin position="182"/>
        <end position="311"/>
    </location>
</feature>
<feature type="domain" description="EAL" evidence="3">
    <location>
        <begin position="322"/>
        <end position="560"/>
    </location>
</feature>
<proteinExistence type="predicted"/>
<dbReference type="CDD" id="cd01949">
    <property type="entry name" value="GGDEF"/>
    <property type="match status" value="1"/>
</dbReference>
<evidence type="ECO:0000256" key="1">
    <source>
        <dbReference type="PROSITE-ProRule" id="PRU00169"/>
    </source>
</evidence>
<dbReference type="SUPFAM" id="SSF55073">
    <property type="entry name" value="Nucleotide cyclase"/>
    <property type="match status" value="1"/>
</dbReference>
<dbReference type="InterPro" id="IPR001789">
    <property type="entry name" value="Sig_transdc_resp-reg_receiver"/>
</dbReference>
<dbReference type="InterPro" id="IPR050706">
    <property type="entry name" value="Cyclic-di-GMP_PDE-like"/>
</dbReference>
<dbReference type="GO" id="GO:0000160">
    <property type="term" value="P:phosphorelay signal transduction system"/>
    <property type="evidence" value="ECO:0007669"/>
    <property type="project" value="InterPro"/>
</dbReference>
<dbReference type="PROSITE" id="PS50110">
    <property type="entry name" value="RESPONSE_REGULATORY"/>
    <property type="match status" value="1"/>
</dbReference>
<dbReference type="EMBL" id="CP054493">
    <property type="protein sequence ID" value="QOY55304.1"/>
    <property type="molecule type" value="Genomic_DNA"/>
</dbReference>
<dbReference type="GO" id="GO:0071111">
    <property type="term" value="F:cyclic-guanylate-specific phosphodiesterase activity"/>
    <property type="evidence" value="ECO:0007669"/>
    <property type="project" value="InterPro"/>
</dbReference>
<dbReference type="SMART" id="SM00052">
    <property type="entry name" value="EAL"/>
    <property type="match status" value="1"/>
</dbReference>
<dbReference type="AlphaFoldDB" id="A0A7S7RR44"/>
<dbReference type="SUPFAM" id="SSF52172">
    <property type="entry name" value="CheY-like"/>
    <property type="match status" value="1"/>
</dbReference>
<organism evidence="5 6">
    <name type="scientific">Candidatus Sulfurimonas marisnigri</name>
    <dbReference type="NCBI Taxonomy" id="2740405"/>
    <lineage>
        <taxon>Bacteria</taxon>
        <taxon>Pseudomonadati</taxon>
        <taxon>Campylobacterota</taxon>
        <taxon>Epsilonproteobacteria</taxon>
        <taxon>Campylobacterales</taxon>
        <taxon>Sulfurimonadaceae</taxon>
        <taxon>Sulfurimonas</taxon>
    </lineage>
</organism>
<dbReference type="SUPFAM" id="SSF141868">
    <property type="entry name" value="EAL domain-like"/>
    <property type="match status" value="1"/>
</dbReference>
<evidence type="ECO:0000259" key="2">
    <source>
        <dbReference type="PROSITE" id="PS50110"/>
    </source>
</evidence>
<evidence type="ECO:0000313" key="5">
    <source>
        <dbReference type="EMBL" id="QOY55304.1"/>
    </source>
</evidence>
<dbReference type="InterPro" id="IPR029787">
    <property type="entry name" value="Nucleotide_cyclase"/>
</dbReference>
<dbReference type="KEGG" id="smas:HUE87_03440"/>
<dbReference type="Pfam" id="PF00072">
    <property type="entry name" value="Response_reg"/>
    <property type="match status" value="1"/>
</dbReference>
<evidence type="ECO:0000259" key="4">
    <source>
        <dbReference type="PROSITE" id="PS50887"/>
    </source>
</evidence>
<dbReference type="SMART" id="SM00448">
    <property type="entry name" value="REC"/>
    <property type="match status" value="1"/>
</dbReference>
<evidence type="ECO:0000313" key="6">
    <source>
        <dbReference type="Proteomes" id="UP000593836"/>
    </source>
</evidence>
<dbReference type="NCBIfam" id="TIGR00254">
    <property type="entry name" value="GGDEF"/>
    <property type="match status" value="1"/>
</dbReference>
<dbReference type="CDD" id="cd01948">
    <property type="entry name" value="EAL"/>
    <property type="match status" value="1"/>
</dbReference>
<name>A0A7S7RR44_9BACT</name>
<dbReference type="InterPro" id="IPR043128">
    <property type="entry name" value="Rev_trsase/Diguanyl_cyclase"/>
</dbReference>
<dbReference type="Gene3D" id="3.30.70.270">
    <property type="match status" value="1"/>
</dbReference>
<dbReference type="SMART" id="SM00267">
    <property type="entry name" value="GGDEF"/>
    <property type="match status" value="1"/>
</dbReference>
<dbReference type="Gene3D" id="3.40.50.2300">
    <property type="match status" value="1"/>
</dbReference>
<dbReference type="PROSITE" id="PS50883">
    <property type="entry name" value="EAL"/>
    <property type="match status" value="1"/>
</dbReference>
<keyword evidence="1" id="KW-0597">Phosphoprotein</keyword>
<dbReference type="Pfam" id="PF00990">
    <property type="entry name" value="GGDEF"/>
    <property type="match status" value="1"/>
</dbReference>
<protein>
    <submittedName>
        <fullName evidence="5">EAL domain-containing protein</fullName>
    </submittedName>
</protein>
<dbReference type="InterPro" id="IPR001633">
    <property type="entry name" value="EAL_dom"/>
</dbReference>
<feature type="domain" description="Response regulatory" evidence="2">
    <location>
        <begin position="15"/>
        <end position="129"/>
    </location>
</feature>
<reference evidence="5 6" key="1">
    <citation type="submission" date="2020-05" db="EMBL/GenBank/DDBJ databases">
        <title>Sulfurimonas marisnigri, sp. nov., and Sulfurimonas baltica, sp. nov., manganese oxide reducing chemolithoautotrophs of the class Epsilonproteobacteria isolated from the pelagic redoxclines of the Black and Baltic Seas and emended description of the genus Sulfurimonas.</title>
        <authorList>
            <person name="Henkel J.V."/>
            <person name="Laudan C."/>
            <person name="Werner J."/>
            <person name="Neu T."/>
            <person name="Plewe S."/>
            <person name="Sproer C."/>
            <person name="Bunk B."/>
            <person name="Schulz-Vogt H.N."/>
        </authorList>
    </citation>
    <scope>NUCLEOTIDE SEQUENCE [LARGE SCALE GENOMIC DNA]</scope>
    <source>
        <strain evidence="5 6">SoZ1</strain>
    </source>
</reference>
<dbReference type="InterPro" id="IPR035919">
    <property type="entry name" value="EAL_sf"/>
</dbReference>
<dbReference type="PROSITE" id="PS50887">
    <property type="entry name" value="GGDEF"/>
    <property type="match status" value="1"/>
</dbReference>
<dbReference type="PANTHER" id="PTHR33121">
    <property type="entry name" value="CYCLIC DI-GMP PHOSPHODIESTERASE PDEF"/>
    <property type="match status" value="1"/>
</dbReference>
<dbReference type="CDD" id="cd00156">
    <property type="entry name" value="REC"/>
    <property type="match status" value="1"/>
</dbReference>
<dbReference type="Pfam" id="PF00563">
    <property type="entry name" value="EAL"/>
    <property type="match status" value="1"/>
</dbReference>
<dbReference type="RefSeq" id="WP_194367346.1">
    <property type="nucleotide sequence ID" value="NZ_CP054493.1"/>
</dbReference>
<evidence type="ECO:0000259" key="3">
    <source>
        <dbReference type="PROSITE" id="PS50883"/>
    </source>
</evidence>
<dbReference type="Gene3D" id="3.20.20.450">
    <property type="entry name" value="EAL domain"/>
    <property type="match status" value="1"/>
</dbReference>
<dbReference type="InterPro" id="IPR011006">
    <property type="entry name" value="CheY-like_superfamily"/>
</dbReference>